<evidence type="ECO:0000313" key="1">
    <source>
        <dbReference type="EMBL" id="SHI12346.1"/>
    </source>
</evidence>
<accession>A0A1M5YJZ3</accession>
<evidence type="ECO:0000313" key="2">
    <source>
        <dbReference type="Proteomes" id="UP000184608"/>
    </source>
</evidence>
<dbReference type="Proteomes" id="UP000184608">
    <property type="component" value="Unassembled WGS sequence"/>
</dbReference>
<dbReference type="EMBL" id="FQXZ01000015">
    <property type="protein sequence ID" value="SHI12346.1"/>
    <property type="molecule type" value="Genomic_DNA"/>
</dbReference>
<reference evidence="1 2" key="1">
    <citation type="submission" date="2016-11" db="EMBL/GenBank/DDBJ databases">
        <authorList>
            <person name="Jaros S."/>
            <person name="Januszkiewicz K."/>
            <person name="Wedrychowicz H."/>
        </authorList>
    </citation>
    <scope>NUCLEOTIDE SEQUENCE [LARGE SCALE GENOMIC DNA]</scope>
    <source>
        <strain evidence="1 2">CECT 7868</strain>
    </source>
</reference>
<protein>
    <submittedName>
        <fullName evidence="1">EAL domain protein</fullName>
    </submittedName>
</protein>
<dbReference type="STRING" id="1216006.VA7868_01799"/>
<keyword evidence="2" id="KW-1185">Reference proteome</keyword>
<dbReference type="InterPro" id="IPR035919">
    <property type="entry name" value="EAL_sf"/>
</dbReference>
<dbReference type="AlphaFoldDB" id="A0A1M5YJZ3"/>
<organism evidence="1 2">
    <name type="scientific">Vibrio aerogenes CECT 7868</name>
    <dbReference type="NCBI Taxonomy" id="1216006"/>
    <lineage>
        <taxon>Bacteria</taxon>
        <taxon>Pseudomonadati</taxon>
        <taxon>Pseudomonadota</taxon>
        <taxon>Gammaproteobacteria</taxon>
        <taxon>Vibrionales</taxon>
        <taxon>Vibrionaceae</taxon>
        <taxon>Vibrio</taxon>
    </lineage>
</organism>
<dbReference type="RefSeq" id="WP_073603496.1">
    <property type="nucleotide sequence ID" value="NZ_FQXZ01000015.1"/>
</dbReference>
<proteinExistence type="predicted"/>
<name>A0A1M5YJZ3_9VIBR</name>
<dbReference type="SUPFAM" id="SSF141868">
    <property type="entry name" value="EAL domain-like"/>
    <property type="match status" value="1"/>
</dbReference>
<dbReference type="OrthoDB" id="5812606at2"/>
<gene>
    <name evidence="1" type="ORF">VA7868_01799</name>
</gene>
<sequence length="275" mass="32176">MANLTSNQSLYRFLRKQIEEQIVTEDDQLIFDAFLNNEIQHARQPIRDIFDDDIEYQHLTIRYGSEDENNVYNYDLSEEFSYCLDLFSLIIALRQAQFQTETFHPDLINSVVVPIRAEALLWGPGKTMLEQVARFHKKIFLHVILSLQLDCSKVSKEDAEMLVQIIRGKDEDNPFPFWVEINDPSTNLEYVPALKPNLLKISVPMATKEDRSAFLPIMRFLRQQKTKWVAGRVASQAELNQYKLLGATFYFGYLTDLPTPLSFQSYEKKKEDFWS</sequence>